<evidence type="ECO:0000256" key="3">
    <source>
        <dbReference type="RuleBase" id="RU003616"/>
    </source>
</evidence>
<dbReference type="Proteomes" id="UP000683511">
    <property type="component" value="Chromosome"/>
</dbReference>
<dbReference type="AlphaFoldDB" id="A0A975T7A2"/>
<dbReference type="PROSITE" id="PS51203">
    <property type="entry name" value="CS"/>
    <property type="match status" value="1"/>
</dbReference>
<protein>
    <submittedName>
        <fullName evidence="6">Heat shock protein Hsp20</fullName>
    </submittedName>
</protein>
<evidence type="ECO:0000313" key="7">
    <source>
        <dbReference type="Proteomes" id="UP000683511"/>
    </source>
</evidence>
<dbReference type="Pfam" id="PF00011">
    <property type="entry name" value="HSP20"/>
    <property type="match status" value="1"/>
</dbReference>
<organism evidence="6 7">
    <name type="scientific">Richelia sinica FACHB-800</name>
    <dbReference type="NCBI Taxonomy" id="1357546"/>
    <lineage>
        <taxon>Bacteria</taxon>
        <taxon>Bacillati</taxon>
        <taxon>Cyanobacteriota</taxon>
        <taxon>Cyanophyceae</taxon>
        <taxon>Nostocales</taxon>
        <taxon>Nostocaceae</taxon>
        <taxon>Richelia</taxon>
    </lineage>
</organism>
<sequence length="154" mass="17611">MLIRYNPWQELTTLQRQLDRLFEDPKIPSPLFDKNCVKVPAAELAETEDAIHLKLELPGIAAKDIDVQVTEDSVSISAERRTATETEEKGVKKSEFHYGKFHRVIPLPTLVQNTKVEAEYKDGILHLHLPKMEQEKPKVVKINLEQPKAEGSKF</sequence>
<dbReference type="CDD" id="cd06464">
    <property type="entry name" value="ACD_sHsps-like"/>
    <property type="match status" value="1"/>
</dbReference>
<dbReference type="InterPro" id="IPR044587">
    <property type="entry name" value="HSP21-like"/>
</dbReference>
<dbReference type="InterPro" id="IPR002068">
    <property type="entry name" value="A-crystallin/Hsp20_dom"/>
</dbReference>
<dbReference type="PANTHER" id="PTHR46733:SF4">
    <property type="entry name" value="HEAT SHOCK PROTEIN 21, CHLOROPLASTIC"/>
    <property type="match status" value="1"/>
</dbReference>
<keyword evidence="7" id="KW-1185">Reference proteome</keyword>
<dbReference type="Gene3D" id="2.60.40.790">
    <property type="match status" value="1"/>
</dbReference>
<feature type="domain" description="SHSP" evidence="4">
    <location>
        <begin position="33"/>
        <end position="145"/>
    </location>
</feature>
<evidence type="ECO:0000256" key="2">
    <source>
        <dbReference type="PROSITE-ProRule" id="PRU00285"/>
    </source>
</evidence>
<dbReference type="PROSITE" id="PS01031">
    <property type="entry name" value="SHSP"/>
    <property type="match status" value="1"/>
</dbReference>
<dbReference type="SUPFAM" id="SSF49764">
    <property type="entry name" value="HSP20-like chaperones"/>
    <property type="match status" value="1"/>
</dbReference>
<evidence type="ECO:0000256" key="1">
    <source>
        <dbReference type="ARBA" id="ARBA00023016"/>
    </source>
</evidence>
<feature type="domain" description="CS" evidence="5">
    <location>
        <begin position="37"/>
        <end position="140"/>
    </location>
</feature>
<accession>A0A975T7A2</accession>
<keyword evidence="1 6" id="KW-0346">Stress response</keyword>
<comment type="similarity">
    <text evidence="2 3">Belongs to the small heat shock protein (HSP20) family.</text>
</comment>
<dbReference type="PANTHER" id="PTHR46733">
    <property type="entry name" value="26.5 KDA HEAT SHOCK PROTEIN, MITOCHONDRIAL"/>
    <property type="match status" value="1"/>
</dbReference>
<dbReference type="InterPro" id="IPR008978">
    <property type="entry name" value="HSP20-like_chaperone"/>
</dbReference>
<evidence type="ECO:0000313" key="6">
    <source>
        <dbReference type="EMBL" id="QXE23434.1"/>
    </source>
</evidence>
<proteinExistence type="inferred from homology"/>
<gene>
    <name evidence="6" type="ORF">B6N60_02124</name>
</gene>
<evidence type="ECO:0000259" key="4">
    <source>
        <dbReference type="PROSITE" id="PS01031"/>
    </source>
</evidence>
<reference evidence="6" key="1">
    <citation type="submission" date="2017-04" db="EMBL/GenBank/DDBJ databases">
        <title>Genome deletions in a multicellular cyanobacterial endosymbiont for morphological adaptation in marine diatoms.</title>
        <authorList>
            <person name="Wang Y."/>
            <person name="Gao H."/>
            <person name="Li R."/>
            <person name="Xu X."/>
        </authorList>
    </citation>
    <scope>NUCLEOTIDE SEQUENCE</scope>
    <source>
        <strain evidence="6">FACHB 800</strain>
    </source>
</reference>
<dbReference type="GO" id="GO:0009408">
    <property type="term" value="P:response to heat"/>
    <property type="evidence" value="ECO:0007669"/>
    <property type="project" value="InterPro"/>
</dbReference>
<name>A0A975T7A2_9NOST</name>
<dbReference type="RefSeq" id="WP_190607826.1">
    <property type="nucleotide sequence ID" value="NZ_CP021056.1"/>
</dbReference>
<dbReference type="EMBL" id="CP021056">
    <property type="protein sequence ID" value="QXE23434.1"/>
    <property type="molecule type" value="Genomic_DNA"/>
</dbReference>
<dbReference type="InterPro" id="IPR007052">
    <property type="entry name" value="CS_dom"/>
</dbReference>
<dbReference type="KEGG" id="rsin:B6N60_02124"/>
<evidence type="ECO:0000259" key="5">
    <source>
        <dbReference type="PROSITE" id="PS51203"/>
    </source>
</evidence>